<dbReference type="CDD" id="cd02972">
    <property type="entry name" value="DsbA_family"/>
    <property type="match status" value="1"/>
</dbReference>
<gene>
    <name evidence="2" type="ordered locus">Pogu_1342</name>
</gene>
<accession>H6Q8Z0</accession>
<organism evidence="2 3">
    <name type="scientific">Pyrobaculum oguniense (strain DSM 13380 / JCM 10595 / TE7)</name>
    <dbReference type="NCBI Taxonomy" id="698757"/>
    <lineage>
        <taxon>Archaea</taxon>
        <taxon>Thermoproteota</taxon>
        <taxon>Thermoprotei</taxon>
        <taxon>Thermoproteales</taxon>
        <taxon>Thermoproteaceae</taxon>
        <taxon>Pyrobaculum</taxon>
    </lineage>
</organism>
<dbReference type="Proteomes" id="UP000009062">
    <property type="component" value="Chromosome"/>
</dbReference>
<keyword evidence="1" id="KW-1133">Transmembrane helix</keyword>
<keyword evidence="1" id="KW-0472">Membrane</keyword>
<evidence type="ECO:0000313" key="3">
    <source>
        <dbReference type="Proteomes" id="UP000009062"/>
    </source>
</evidence>
<keyword evidence="1" id="KW-0812">Transmembrane</keyword>
<name>H6Q8Z0_PYROT</name>
<dbReference type="EMBL" id="CP003316">
    <property type="protein sequence ID" value="AFA39369.1"/>
    <property type="molecule type" value="Genomic_DNA"/>
</dbReference>
<dbReference type="InterPro" id="IPR036249">
    <property type="entry name" value="Thioredoxin-like_sf"/>
</dbReference>
<protein>
    <recommendedName>
        <fullName evidence="4">Thioredoxin-like fold domain-containing protein</fullName>
    </recommendedName>
</protein>
<dbReference type="STRING" id="698757.Pogu_1342"/>
<reference evidence="2 3" key="1">
    <citation type="journal article" date="2012" name="Stand. Genomic Sci.">
        <title>Complete genome sequence of Pyrobaculum oguniense.</title>
        <authorList>
            <person name="Bernick D.L."/>
            <person name="Karplus K."/>
            <person name="Lui L.M."/>
            <person name="Coker J.K."/>
            <person name="Murphy J.N."/>
            <person name="Chan P.P."/>
            <person name="Cozen A.E."/>
            <person name="Lowe T.M."/>
        </authorList>
    </citation>
    <scope>NUCLEOTIDE SEQUENCE [LARGE SCALE GENOMIC DNA]</scope>
    <source>
        <strain evidence="2 3">TE7</strain>
    </source>
</reference>
<dbReference type="Gene3D" id="3.40.30.10">
    <property type="entry name" value="Glutaredoxin"/>
    <property type="match status" value="1"/>
</dbReference>
<dbReference type="eggNOG" id="arCOG02870">
    <property type="taxonomic scope" value="Archaea"/>
</dbReference>
<feature type="transmembrane region" description="Helical" evidence="1">
    <location>
        <begin position="6"/>
        <end position="25"/>
    </location>
</feature>
<dbReference type="SUPFAM" id="SSF52833">
    <property type="entry name" value="Thioredoxin-like"/>
    <property type="match status" value="1"/>
</dbReference>
<proteinExistence type="predicted"/>
<keyword evidence="3" id="KW-1185">Reference proteome</keyword>
<sequence>MNPKIAAGIVLAIIAAVVVAVYLLYSQPTANKTSTPPVQTTSGKLYVYTARIEGGQALELLVYYIPLSSGTVYAQIYNNTASYFMVKNTGVINVMSQTPNGYQKATYYSKLLQICVNSTTTTTVAGERITLTNSHCQQSTTPLPTAKTFDELVLLIQGLPGPTSPSQWKQSGTAQTPYGQATVYTNTTEVPIIQGLSAILDYEKQQLLDGTIYQFKIKLSYGGQVAAILTYTLRNITTIPADVANVLNELSRDVVGANNGGLDILRVAEKIGMKYDGNWPAAIVFFDLQCPYCAQLFKYNYTLFEGHRLVLVDLIVHPDVLPAHERLRCLYNNTPQEVIPTLRVVYDLFLAGDLNYTSILPQNRCPIDANAGMQLASLIAGQNVGTPMVVVVYPNGTYTYVVGYDPASIAKALGGS</sequence>
<evidence type="ECO:0008006" key="4">
    <source>
        <dbReference type="Google" id="ProtNLM"/>
    </source>
</evidence>
<dbReference type="AlphaFoldDB" id="H6Q8Z0"/>
<dbReference type="KEGG" id="pog:Pogu_1342"/>
<dbReference type="HOGENOM" id="CLU_671972_0_0_2"/>
<evidence type="ECO:0000313" key="2">
    <source>
        <dbReference type="EMBL" id="AFA39369.1"/>
    </source>
</evidence>
<evidence type="ECO:0000256" key="1">
    <source>
        <dbReference type="SAM" id="Phobius"/>
    </source>
</evidence>